<protein>
    <submittedName>
        <fullName evidence="2">Uncharacterized protein</fullName>
    </submittedName>
</protein>
<dbReference type="Proteomes" id="UP000321534">
    <property type="component" value="Unassembled WGS sequence"/>
</dbReference>
<evidence type="ECO:0000313" key="2">
    <source>
        <dbReference type="EMBL" id="GEO29987.1"/>
    </source>
</evidence>
<accession>A0A512D0J0</accession>
<organism evidence="2 3">
    <name type="scientific">Terrabacter aerolatus</name>
    <dbReference type="NCBI Taxonomy" id="422442"/>
    <lineage>
        <taxon>Bacteria</taxon>
        <taxon>Bacillati</taxon>
        <taxon>Actinomycetota</taxon>
        <taxon>Actinomycetes</taxon>
        <taxon>Micrococcales</taxon>
        <taxon>Intrasporangiaceae</taxon>
        <taxon>Terrabacter</taxon>
    </lineage>
</organism>
<gene>
    <name evidence="2" type="ORF">TAE01_17970</name>
</gene>
<dbReference type="AlphaFoldDB" id="A0A512D0J0"/>
<evidence type="ECO:0000256" key="1">
    <source>
        <dbReference type="SAM" id="MobiDB-lite"/>
    </source>
</evidence>
<proteinExistence type="predicted"/>
<evidence type="ECO:0000313" key="3">
    <source>
        <dbReference type="Proteomes" id="UP000321534"/>
    </source>
</evidence>
<keyword evidence="3" id="KW-1185">Reference proteome</keyword>
<feature type="region of interest" description="Disordered" evidence="1">
    <location>
        <begin position="91"/>
        <end position="138"/>
    </location>
</feature>
<dbReference type="RefSeq" id="WP_147065542.1">
    <property type="nucleotide sequence ID" value="NZ_BAAARO010000026.1"/>
</dbReference>
<dbReference type="EMBL" id="BJYX01000007">
    <property type="protein sequence ID" value="GEO29987.1"/>
    <property type="molecule type" value="Genomic_DNA"/>
</dbReference>
<feature type="compositionally biased region" description="Low complexity" evidence="1">
    <location>
        <begin position="91"/>
        <end position="102"/>
    </location>
</feature>
<sequence length="138" mass="12647">MGEGVGLGCFVCVGVGFGAGLVGVGLGGAVELGAAVAGGGVAVVGDGPGAAVVGTDDVGAELGADAGSTTAVPVGRPFVDVPGAPGTAVALPVPVDDPLDVPADPHPSSVGVLPQLPPGSPGKAPEAIASSLQLGPDQ</sequence>
<comment type="caution">
    <text evidence="2">The sequence shown here is derived from an EMBL/GenBank/DDBJ whole genome shotgun (WGS) entry which is preliminary data.</text>
</comment>
<name>A0A512D0J0_9MICO</name>
<reference evidence="2 3" key="1">
    <citation type="submission" date="2019-07" db="EMBL/GenBank/DDBJ databases">
        <title>Whole genome shotgun sequence of Terrabacter aerolatus NBRC 106305.</title>
        <authorList>
            <person name="Hosoyama A."/>
            <person name="Uohara A."/>
            <person name="Ohji S."/>
            <person name="Ichikawa N."/>
        </authorList>
    </citation>
    <scope>NUCLEOTIDE SEQUENCE [LARGE SCALE GENOMIC DNA]</scope>
    <source>
        <strain evidence="2 3">NBRC 106305</strain>
    </source>
</reference>